<evidence type="ECO:0000313" key="3">
    <source>
        <dbReference type="Proteomes" id="UP000813462"/>
    </source>
</evidence>
<dbReference type="InterPro" id="IPR029058">
    <property type="entry name" value="AB_hydrolase_fold"/>
</dbReference>
<organism evidence="2 3">
    <name type="scientific">Ziziphus jujuba var. spinosa</name>
    <dbReference type="NCBI Taxonomy" id="714518"/>
    <lineage>
        <taxon>Eukaryota</taxon>
        <taxon>Viridiplantae</taxon>
        <taxon>Streptophyta</taxon>
        <taxon>Embryophyta</taxon>
        <taxon>Tracheophyta</taxon>
        <taxon>Spermatophyta</taxon>
        <taxon>Magnoliopsida</taxon>
        <taxon>eudicotyledons</taxon>
        <taxon>Gunneridae</taxon>
        <taxon>Pentapetalae</taxon>
        <taxon>rosids</taxon>
        <taxon>fabids</taxon>
        <taxon>Rosales</taxon>
        <taxon>Rhamnaceae</taxon>
        <taxon>Paliureae</taxon>
        <taxon>Ziziphus</taxon>
    </lineage>
</organism>
<dbReference type="Proteomes" id="UP000813462">
    <property type="component" value="Unassembled WGS sequence"/>
</dbReference>
<keyword evidence="1" id="KW-1133">Transmembrane helix</keyword>
<accession>A0A978VJN1</accession>
<dbReference type="Gene3D" id="3.40.50.1820">
    <property type="entry name" value="alpha/beta hydrolase"/>
    <property type="match status" value="2"/>
</dbReference>
<dbReference type="SUPFAM" id="SSF53474">
    <property type="entry name" value="alpha/beta-Hydrolases"/>
    <property type="match status" value="1"/>
</dbReference>
<feature type="transmembrane region" description="Helical" evidence="1">
    <location>
        <begin position="7"/>
        <end position="29"/>
    </location>
</feature>
<proteinExistence type="predicted"/>
<sequence>MRYAYIYLKAILVGKDVGAFVAYLVPVIYPERVSAIVVLGVPFMLPGSSVQGLLASKGFYVSRFHVCIQIHSLSPAGLADYIHSGAMKQIIPNLELRFVAEGCHFVPEQFPEQINQLIIPFLDKHSI</sequence>
<keyword evidence="1" id="KW-0472">Membrane</keyword>
<keyword evidence="1" id="KW-0812">Transmembrane</keyword>
<dbReference type="EMBL" id="JAEACU010000004">
    <property type="protein sequence ID" value="KAH7533300.1"/>
    <property type="molecule type" value="Genomic_DNA"/>
</dbReference>
<name>A0A978VJN1_ZIZJJ</name>
<reference evidence="2" key="1">
    <citation type="journal article" date="2021" name="Front. Plant Sci.">
        <title>Chromosome-Scale Genome Assembly for Chinese Sour Jujube and Insights Into Its Genome Evolution and Domestication Signature.</title>
        <authorList>
            <person name="Shen L.-Y."/>
            <person name="Luo H."/>
            <person name="Wang X.-L."/>
            <person name="Wang X.-M."/>
            <person name="Qiu X.-J."/>
            <person name="Liu H."/>
            <person name="Zhou S.-S."/>
            <person name="Jia K.-H."/>
            <person name="Nie S."/>
            <person name="Bao Y.-T."/>
            <person name="Zhang R.-G."/>
            <person name="Yun Q.-Z."/>
            <person name="Chai Y.-H."/>
            <person name="Lu J.-Y."/>
            <person name="Li Y."/>
            <person name="Zhao S.-W."/>
            <person name="Mao J.-F."/>
            <person name="Jia S.-G."/>
            <person name="Mao Y.-M."/>
        </authorList>
    </citation>
    <scope>NUCLEOTIDE SEQUENCE</scope>
    <source>
        <strain evidence="2">AT0</strain>
        <tissue evidence="2">Leaf</tissue>
    </source>
</reference>
<protein>
    <recommendedName>
        <fullName evidence="4">Bifunctional epoxide hydrolase 2-like</fullName>
    </recommendedName>
</protein>
<gene>
    <name evidence="2" type="ORF">FEM48_Zijuj04G0116100</name>
</gene>
<dbReference type="PANTHER" id="PTHR43329">
    <property type="entry name" value="EPOXIDE HYDROLASE"/>
    <property type="match status" value="1"/>
</dbReference>
<dbReference type="AlphaFoldDB" id="A0A978VJN1"/>
<evidence type="ECO:0000313" key="2">
    <source>
        <dbReference type="EMBL" id="KAH7533300.1"/>
    </source>
</evidence>
<comment type="caution">
    <text evidence="2">The sequence shown here is derived from an EMBL/GenBank/DDBJ whole genome shotgun (WGS) entry which is preliminary data.</text>
</comment>
<evidence type="ECO:0000256" key="1">
    <source>
        <dbReference type="SAM" id="Phobius"/>
    </source>
</evidence>
<feature type="transmembrane region" description="Helical" evidence="1">
    <location>
        <begin position="35"/>
        <end position="55"/>
    </location>
</feature>
<evidence type="ECO:0008006" key="4">
    <source>
        <dbReference type="Google" id="ProtNLM"/>
    </source>
</evidence>